<dbReference type="SUPFAM" id="SSF46689">
    <property type="entry name" value="Homeodomain-like"/>
    <property type="match status" value="1"/>
</dbReference>
<keyword evidence="1" id="KW-0805">Transcription regulation</keyword>
<name>A0A5D8ZDT3_9FLAO</name>
<dbReference type="InterPro" id="IPR001647">
    <property type="entry name" value="HTH_TetR"/>
</dbReference>
<feature type="DNA-binding region" description="H-T-H motif" evidence="4">
    <location>
        <begin position="35"/>
        <end position="54"/>
    </location>
</feature>
<dbReference type="InterPro" id="IPR050624">
    <property type="entry name" value="HTH-type_Tx_Regulator"/>
</dbReference>
<protein>
    <submittedName>
        <fullName evidence="6">TetR/AcrR family transcriptional regulator</fullName>
    </submittedName>
</protein>
<dbReference type="InterPro" id="IPR025996">
    <property type="entry name" value="MT1864/Rv1816-like_C"/>
</dbReference>
<dbReference type="Gene3D" id="1.10.357.10">
    <property type="entry name" value="Tetracycline Repressor, domain 2"/>
    <property type="match status" value="1"/>
</dbReference>
<evidence type="ECO:0000256" key="4">
    <source>
        <dbReference type="PROSITE-ProRule" id="PRU00335"/>
    </source>
</evidence>
<dbReference type="Pfam" id="PF13305">
    <property type="entry name" value="TetR_C_33"/>
    <property type="match status" value="1"/>
</dbReference>
<dbReference type="InterPro" id="IPR009057">
    <property type="entry name" value="Homeodomain-like_sf"/>
</dbReference>
<dbReference type="AlphaFoldDB" id="A0A5D8ZDT3"/>
<keyword evidence="7" id="KW-1185">Reference proteome</keyword>
<organism evidence="6 7">
    <name type="scientific">Chryseobacterium panacisoli</name>
    <dbReference type="NCBI Taxonomy" id="1807141"/>
    <lineage>
        <taxon>Bacteria</taxon>
        <taxon>Pseudomonadati</taxon>
        <taxon>Bacteroidota</taxon>
        <taxon>Flavobacteriia</taxon>
        <taxon>Flavobacteriales</taxon>
        <taxon>Weeksellaceae</taxon>
        <taxon>Chryseobacterium group</taxon>
        <taxon>Chryseobacterium</taxon>
    </lineage>
</organism>
<evidence type="ECO:0000259" key="5">
    <source>
        <dbReference type="PROSITE" id="PS50977"/>
    </source>
</evidence>
<evidence type="ECO:0000313" key="7">
    <source>
        <dbReference type="Proteomes" id="UP000323884"/>
    </source>
</evidence>
<proteinExistence type="predicted"/>
<dbReference type="InterPro" id="IPR036271">
    <property type="entry name" value="Tet_transcr_reg_TetR-rel_C_sf"/>
</dbReference>
<dbReference type="RefSeq" id="WP_077416084.1">
    <property type="nucleotide sequence ID" value="NZ_VTRU01000010.1"/>
</dbReference>
<dbReference type="Proteomes" id="UP000323884">
    <property type="component" value="Unassembled WGS sequence"/>
</dbReference>
<reference evidence="6 7" key="1">
    <citation type="submission" date="2019-08" db="EMBL/GenBank/DDBJ databases">
        <title>Draft genome sequence of Chryseobacterium sp. Gsoil 183.</title>
        <authorList>
            <person name="Im W.-T."/>
        </authorList>
    </citation>
    <scope>NUCLEOTIDE SEQUENCE [LARGE SCALE GENOMIC DNA]</scope>
    <source>
        <strain evidence="6 7">Gsoil 183</strain>
    </source>
</reference>
<dbReference type="OrthoDB" id="594604at2"/>
<accession>A0A5D8ZDT3</accession>
<dbReference type="GO" id="GO:0003677">
    <property type="term" value="F:DNA binding"/>
    <property type="evidence" value="ECO:0007669"/>
    <property type="project" value="UniProtKB-UniRule"/>
</dbReference>
<sequence>MSISERKQKEKEALRLLILNGAKKLFVEKGIEYTTIRNIADEINYSVGTVYVYFKDKNAIFHDLHSIGFQELGQYFNELFKIEDPMKRLRKMGFVYIKFAMENSEMYDLMFNLKAPMDYLEEQKNNLWPEGTETYGYLKKTVEECMKQGHFNGHNSEALSFMIWSLVHGMCCLEIRHRTKGIKFSSPETILSEGYNEYLKILEKL</sequence>
<gene>
    <name evidence="6" type="ORF">FW781_22080</name>
</gene>
<keyword evidence="2 4" id="KW-0238">DNA-binding</keyword>
<dbReference type="Pfam" id="PF00440">
    <property type="entry name" value="TetR_N"/>
    <property type="match status" value="1"/>
</dbReference>
<dbReference type="EMBL" id="VTRU01000010">
    <property type="protein sequence ID" value="TZF92242.1"/>
    <property type="molecule type" value="Genomic_DNA"/>
</dbReference>
<dbReference type="PANTHER" id="PTHR43479:SF11">
    <property type="entry name" value="ACREF_ENVCD OPERON REPRESSOR-RELATED"/>
    <property type="match status" value="1"/>
</dbReference>
<comment type="caution">
    <text evidence="6">The sequence shown here is derived from an EMBL/GenBank/DDBJ whole genome shotgun (WGS) entry which is preliminary data.</text>
</comment>
<evidence type="ECO:0000256" key="2">
    <source>
        <dbReference type="ARBA" id="ARBA00023125"/>
    </source>
</evidence>
<dbReference type="PROSITE" id="PS50977">
    <property type="entry name" value="HTH_TETR_2"/>
    <property type="match status" value="1"/>
</dbReference>
<evidence type="ECO:0000256" key="3">
    <source>
        <dbReference type="ARBA" id="ARBA00023163"/>
    </source>
</evidence>
<evidence type="ECO:0000256" key="1">
    <source>
        <dbReference type="ARBA" id="ARBA00023015"/>
    </source>
</evidence>
<dbReference type="PRINTS" id="PR00455">
    <property type="entry name" value="HTHTETR"/>
</dbReference>
<evidence type="ECO:0000313" key="6">
    <source>
        <dbReference type="EMBL" id="TZF92242.1"/>
    </source>
</evidence>
<feature type="domain" description="HTH tetR-type" evidence="5">
    <location>
        <begin position="12"/>
        <end position="72"/>
    </location>
</feature>
<dbReference type="SUPFAM" id="SSF48498">
    <property type="entry name" value="Tetracyclin repressor-like, C-terminal domain"/>
    <property type="match status" value="1"/>
</dbReference>
<dbReference type="PANTHER" id="PTHR43479">
    <property type="entry name" value="ACREF/ENVCD OPERON REPRESSOR-RELATED"/>
    <property type="match status" value="1"/>
</dbReference>
<keyword evidence="3" id="KW-0804">Transcription</keyword>